<keyword evidence="1" id="KW-0472">Membrane</keyword>
<proteinExistence type="predicted"/>
<keyword evidence="1" id="KW-0812">Transmembrane</keyword>
<dbReference type="Proteomes" id="UP001145050">
    <property type="component" value="Unassembled WGS sequence"/>
</dbReference>
<sequence>MTKSLKNLWGRFLFQDRGILPTRRLLVVFLILTFGLLFATLWEISWIVVFATNIFVLLLSLLDVTLSPRQTELIITRSLPEEMERNITYTVQVEIQNNSKYAFTYRLVDGIPQSFDQPFPLGGVALTGTKTHIAYETFAPVRGKYHINKLYFRYTSRLGLWEKQTTASLEDSVKVIPDLTETKQYLENAQQFLLYEGLKIKKQQSGVGEFAKIRSYVVGDDPRKINWLQTAKLQEVMTNEYEPEHGKYITILIDCGRLMGAELSNGNRLEKALEAALTVMTAALQKGDYVAVLAFSKDIKAYVPPAKGMSHFQTIVRAIYNLEVEANESNYAAVLDYLQTVQKKRSLLLLFSDVRTFLYEESTLLYLKRLRQKHLFLMIGVEDETLLATTKQEPDTVQKAMEKSVAQQQMLVKKREKIKWEKQGLQLVEASEEKLATVAVSHYIDRINRGLL</sequence>
<dbReference type="InterPro" id="IPR002881">
    <property type="entry name" value="DUF58"/>
</dbReference>
<gene>
    <name evidence="3" type="ORF">NC797_12810</name>
</gene>
<dbReference type="EMBL" id="JAMQKB010000014">
    <property type="protein sequence ID" value="MDC3425381.1"/>
    <property type="molecule type" value="Genomic_DNA"/>
</dbReference>
<name>A0A9X4AMJ6_9BACI</name>
<keyword evidence="1" id="KW-1133">Transmembrane helix</keyword>
<feature type="domain" description="VWFA" evidence="2">
    <location>
        <begin position="246"/>
        <end position="409"/>
    </location>
</feature>
<protein>
    <submittedName>
        <fullName evidence="3">DUF58 domain-containing protein</fullName>
    </submittedName>
</protein>
<feature type="transmembrane region" description="Helical" evidence="1">
    <location>
        <begin position="21"/>
        <end position="38"/>
    </location>
</feature>
<dbReference type="Gene3D" id="3.40.50.410">
    <property type="entry name" value="von Willebrand factor, type A domain"/>
    <property type="match status" value="1"/>
</dbReference>
<comment type="caution">
    <text evidence="3">The sequence shown here is derived from an EMBL/GenBank/DDBJ whole genome shotgun (WGS) entry which is preliminary data.</text>
</comment>
<keyword evidence="4" id="KW-1185">Reference proteome</keyword>
<evidence type="ECO:0000313" key="3">
    <source>
        <dbReference type="EMBL" id="MDC3425381.1"/>
    </source>
</evidence>
<organism evidence="3 4">
    <name type="scientific">Terrihalobacillus insolitus</name>
    <dbReference type="NCBI Taxonomy" id="2950438"/>
    <lineage>
        <taxon>Bacteria</taxon>
        <taxon>Bacillati</taxon>
        <taxon>Bacillota</taxon>
        <taxon>Bacilli</taxon>
        <taxon>Bacillales</taxon>
        <taxon>Bacillaceae</taxon>
        <taxon>Terrihalobacillus</taxon>
    </lineage>
</organism>
<accession>A0A9X4AMJ6</accession>
<dbReference type="SUPFAM" id="SSF53300">
    <property type="entry name" value="vWA-like"/>
    <property type="match status" value="1"/>
</dbReference>
<reference evidence="3" key="1">
    <citation type="submission" date="2022-06" db="EMBL/GenBank/DDBJ databases">
        <title>Aquibacillus sp. a new bacterium isolated from soil saline samples.</title>
        <authorList>
            <person name="Galisteo C."/>
            <person name="De La Haba R."/>
            <person name="Sanchez-Porro C."/>
            <person name="Ventosa A."/>
        </authorList>
    </citation>
    <scope>NUCLEOTIDE SEQUENCE</scope>
    <source>
        <strain evidence="3">3ASR75-11</strain>
    </source>
</reference>
<dbReference type="PANTHER" id="PTHR33608:SF3">
    <property type="entry name" value="SLR2013 PROTEIN"/>
    <property type="match status" value="1"/>
</dbReference>
<dbReference type="SMART" id="SM00327">
    <property type="entry name" value="VWA"/>
    <property type="match status" value="1"/>
</dbReference>
<dbReference type="RefSeq" id="WP_272437190.1">
    <property type="nucleotide sequence ID" value="NZ_JAMQKB010000014.1"/>
</dbReference>
<dbReference type="InterPro" id="IPR002035">
    <property type="entry name" value="VWF_A"/>
</dbReference>
<evidence type="ECO:0000313" key="4">
    <source>
        <dbReference type="Proteomes" id="UP001145050"/>
    </source>
</evidence>
<dbReference type="PANTHER" id="PTHR33608">
    <property type="entry name" value="BLL2464 PROTEIN"/>
    <property type="match status" value="1"/>
</dbReference>
<dbReference type="AlphaFoldDB" id="A0A9X4AMJ6"/>
<dbReference type="Pfam" id="PF01882">
    <property type="entry name" value="DUF58"/>
    <property type="match status" value="1"/>
</dbReference>
<evidence type="ECO:0000256" key="1">
    <source>
        <dbReference type="SAM" id="Phobius"/>
    </source>
</evidence>
<dbReference type="InterPro" id="IPR036465">
    <property type="entry name" value="vWFA_dom_sf"/>
</dbReference>
<evidence type="ECO:0000259" key="2">
    <source>
        <dbReference type="SMART" id="SM00327"/>
    </source>
</evidence>